<organism evidence="2 3">
    <name type="scientific">Caenispirillum salinarum AK4</name>
    <dbReference type="NCBI Taxonomy" id="1238182"/>
    <lineage>
        <taxon>Bacteria</taxon>
        <taxon>Pseudomonadati</taxon>
        <taxon>Pseudomonadota</taxon>
        <taxon>Alphaproteobacteria</taxon>
        <taxon>Rhodospirillales</taxon>
        <taxon>Novispirillaceae</taxon>
        <taxon>Caenispirillum</taxon>
    </lineage>
</organism>
<proteinExistence type="predicted"/>
<feature type="region of interest" description="Disordered" evidence="1">
    <location>
        <begin position="113"/>
        <end position="137"/>
    </location>
</feature>
<evidence type="ECO:0000313" key="2">
    <source>
        <dbReference type="EMBL" id="EKV26631.1"/>
    </source>
</evidence>
<dbReference type="Gene3D" id="3.40.50.12280">
    <property type="match status" value="1"/>
</dbReference>
<comment type="caution">
    <text evidence="2">The sequence shown here is derived from an EMBL/GenBank/DDBJ whole genome shotgun (WGS) entry which is preliminary data.</text>
</comment>
<name>K9HD47_9PROT</name>
<gene>
    <name evidence="2" type="ORF">C882_2258</name>
</gene>
<evidence type="ECO:0000256" key="1">
    <source>
        <dbReference type="SAM" id="MobiDB-lite"/>
    </source>
</evidence>
<protein>
    <submittedName>
        <fullName evidence="2">Uncharacterized protein</fullName>
    </submittedName>
</protein>
<keyword evidence="3" id="KW-1185">Reference proteome</keyword>
<dbReference type="EMBL" id="ANHY01000026">
    <property type="protein sequence ID" value="EKV26631.1"/>
    <property type="molecule type" value="Genomic_DNA"/>
</dbReference>
<reference evidence="2 3" key="1">
    <citation type="journal article" date="2013" name="Genome Announc.">
        <title>Draft Genome Sequence of an Alphaproteobacterium, Caenispirillum salinarum AK4(T), Isolated from a Solar Saltern.</title>
        <authorList>
            <person name="Khatri I."/>
            <person name="Singh A."/>
            <person name="Korpole S."/>
            <person name="Pinnaka A.K."/>
            <person name="Subramanian S."/>
        </authorList>
    </citation>
    <scope>NUCLEOTIDE SEQUENCE [LARGE SCALE GENOMIC DNA]</scope>
    <source>
        <strain evidence="2 3">AK4</strain>
    </source>
</reference>
<feature type="region of interest" description="Disordered" evidence="1">
    <location>
        <begin position="320"/>
        <end position="354"/>
    </location>
</feature>
<sequence>MTALVHRLAASAPVPVFAAVGEDGLRAVDRLAVDPRVDLVASPLHAALLLVVGTIRDDDRPELERLHDQLPHPRATVSWGGNAVFEGEAVDGTVDPLPLLSDMHRALMTRARPSEPDLLPNAPPNDWRGKGDFGQGGEGMMGGVPYGRPMPMTDDDMRDGLALDAYSAPFGPFLPQFPAGLTLDLTLQGDVIQQAKVLRPPYPQHESGGAAVALRHVARMLRLLGLPARAERVLHDGPRERLAQTLSRWGAFAAIPPGLGMIDGTDVRGRLRAWCAEAGGGAGPVVEDDGPLTDLLPGLEWHEAVLVLNSLPDAALRRLVPVPKPDDDQGEHKHEHHHDHHHHDHDHGHGEAHG</sequence>
<dbReference type="AlphaFoldDB" id="K9HD47"/>
<accession>K9HD47</accession>
<feature type="compositionally biased region" description="Basic and acidic residues" evidence="1">
    <location>
        <begin position="345"/>
        <end position="354"/>
    </location>
</feature>
<feature type="compositionally biased region" description="Basic and acidic residues" evidence="1">
    <location>
        <begin position="324"/>
        <end position="333"/>
    </location>
</feature>
<feature type="compositionally biased region" description="Basic residues" evidence="1">
    <location>
        <begin position="334"/>
        <end position="344"/>
    </location>
</feature>
<dbReference type="STRING" id="1238182.C882_2258"/>
<dbReference type="eggNOG" id="ENOG502ZC7I">
    <property type="taxonomic scope" value="Bacteria"/>
</dbReference>
<dbReference type="Proteomes" id="UP000009881">
    <property type="component" value="Unassembled WGS sequence"/>
</dbReference>
<dbReference type="SUPFAM" id="SSF56770">
    <property type="entry name" value="HydA/Nqo6-like"/>
    <property type="match status" value="1"/>
</dbReference>
<evidence type="ECO:0000313" key="3">
    <source>
        <dbReference type="Proteomes" id="UP000009881"/>
    </source>
</evidence>